<proteinExistence type="predicted"/>
<accession>A0ABU5W1D1</accession>
<sequence>MKHSFQNFQVDHVTLLLQPRLYNVAFVAFNVIFGVGPENLLYEKRKEWVPGEGEQSLTYAVQVGQGSKDDKAQNKTIFAVVQPSEPKTQPSHVREMLDSHNSAALWQHIALRTPDLLTFHKFALERGVNFITPILKDDEDDLIQVFSGEWFYPGIRSSAMFFEFVQRKPSVESLEALKEANRELWFRDKTFLGLYGEKEQEYQSGNVVPFLDFELFELIEKEIEGLKIWQISQEIIDRCEQVMINYAKNKAKK</sequence>
<evidence type="ECO:0000313" key="2">
    <source>
        <dbReference type="Proteomes" id="UP001302274"/>
    </source>
</evidence>
<protein>
    <recommendedName>
        <fullName evidence="3">VOC domain-containing protein</fullName>
    </recommendedName>
</protein>
<comment type="caution">
    <text evidence="1">The sequence shown here is derived from an EMBL/GenBank/DDBJ whole genome shotgun (WGS) entry which is preliminary data.</text>
</comment>
<dbReference type="EMBL" id="JAYGJQ010000002">
    <property type="protein sequence ID" value="MEA9357630.1"/>
    <property type="molecule type" value="Genomic_DNA"/>
</dbReference>
<dbReference type="Gene3D" id="3.10.180.10">
    <property type="entry name" value="2,3-Dihydroxybiphenyl 1,2-Dioxygenase, domain 1"/>
    <property type="match status" value="1"/>
</dbReference>
<dbReference type="RefSeq" id="WP_323577712.1">
    <property type="nucleotide sequence ID" value="NZ_JAYGJQ010000002.1"/>
</dbReference>
<organism evidence="1 2">
    <name type="scientific">Bacteriovorax antarcticus</name>
    <dbReference type="NCBI Taxonomy" id="3088717"/>
    <lineage>
        <taxon>Bacteria</taxon>
        <taxon>Pseudomonadati</taxon>
        <taxon>Bdellovibrionota</taxon>
        <taxon>Bacteriovoracia</taxon>
        <taxon>Bacteriovoracales</taxon>
        <taxon>Bacteriovoracaceae</taxon>
        <taxon>Bacteriovorax</taxon>
    </lineage>
</organism>
<gene>
    <name evidence="1" type="ORF">SHI21_15480</name>
</gene>
<reference evidence="1 2" key="1">
    <citation type="submission" date="2023-11" db="EMBL/GenBank/DDBJ databases">
        <title>A Novel Polar Bacteriovorax (B. antarcticus) Isolated from the Biocrust in Antarctica.</title>
        <authorList>
            <person name="Mun W."/>
            <person name="Choi S.Y."/>
            <person name="Mitchell R.J."/>
        </authorList>
    </citation>
    <scope>NUCLEOTIDE SEQUENCE [LARGE SCALE GENOMIC DNA]</scope>
    <source>
        <strain evidence="1 2">PP10</strain>
    </source>
</reference>
<name>A0ABU5W1D1_9BACT</name>
<dbReference type="SUPFAM" id="SSF54593">
    <property type="entry name" value="Glyoxalase/Bleomycin resistance protein/Dihydroxybiphenyl dioxygenase"/>
    <property type="match status" value="1"/>
</dbReference>
<dbReference type="Proteomes" id="UP001302274">
    <property type="component" value="Unassembled WGS sequence"/>
</dbReference>
<evidence type="ECO:0000313" key="1">
    <source>
        <dbReference type="EMBL" id="MEA9357630.1"/>
    </source>
</evidence>
<dbReference type="InterPro" id="IPR029068">
    <property type="entry name" value="Glyas_Bleomycin-R_OHBP_Dase"/>
</dbReference>
<evidence type="ECO:0008006" key="3">
    <source>
        <dbReference type="Google" id="ProtNLM"/>
    </source>
</evidence>
<keyword evidence="2" id="KW-1185">Reference proteome</keyword>